<accession>A0A9Q6EJU3</accession>
<comment type="similarity">
    <text evidence="3">Belongs to the AB hydrolase superfamily. MenH family.</text>
</comment>
<dbReference type="GO" id="GO:0042372">
    <property type="term" value="P:phylloquinone biosynthetic process"/>
    <property type="evidence" value="ECO:0007669"/>
    <property type="project" value="UniProtKB-UniRule"/>
</dbReference>
<dbReference type="Pfam" id="PF00561">
    <property type="entry name" value="Abhydrolase_1"/>
    <property type="match status" value="1"/>
</dbReference>
<dbReference type="Gene3D" id="3.40.50.1820">
    <property type="entry name" value="alpha/beta hydrolase"/>
    <property type="match status" value="1"/>
</dbReference>
<comment type="subunit">
    <text evidence="3">Monomer.</text>
</comment>
<evidence type="ECO:0000256" key="2">
    <source>
        <dbReference type="ARBA" id="ARBA00023239"/>
    </source>
</evidence>
<dbReference type="GO" id="GO:0016787">
    <property type="term" value="F:hydrolase activity"/>
    <property type="evidence" value="ECO:0007669"/>
    <property type="project" value="UniProtKB-KW"/>
</dbReference>
<dbReference type="EC" id="4.2.99.20" evidence="3"/>
<reference evidence="5 6" key="1">
    <citation type="submission" date="2015-02" db="EMBL/GenBank/DDBJ databases">
        <title>Nostoc linckia genome annotation.</title>
        <authorList>
            <person name="Zhou Z."/>
        </authorList>
    </citation>
    <scope>NUCLEOTIDE SEQUENCE [LARGE SCALE GENOMIC DNA]</scope>
    <source>
        <strain evidence="6">z8</strain>
    </source>
</reference>
<keyword evidence="2 3" id="KW-0456">Lyase</keyword>
<keyword evidence="1" id="KW-0474">Menaquinone biosynthesis</keyword>
<sequence>MVLENYNFNYSFIETTDKPVILFLHGFMGNIDEFDEAINLLGDEFSYLTLDLPGHGKTEVLGGDEYYSMSNAAQAVINLLDKLKIAKCFLVGYSMGGRLALYLTLHFPERFFRVILESASPGLATEAERLERIKRDTQIGRKLTRITTKVAFADFLSNWYSQAIFGYIKNHPQYDQMVKNRSQNNPQELDKSLRFMGTGCQPSLWSQLTKNKIPLLLLAGEYDEKFIHINTEIAQICQHSQLRIIDCAGHNIHFENTLVFVKILREFFELYLPA</sequence>
<dbReference type="InterPro" id="IPR022485">
    <property type="entry name" value="SHCHC_synthase_MenH"/>
</dbReference>
<dbReference type="HAMAP" id="MF_01660">
    <property type="entry name" value="MenH"/>
    <property type="match status" value="1"/>
</dbReference>
<dbReference type="PANTHER" id="PTHR42916">
    <property type="entry name" value="2-SUCCINYL-5-ENOLPYRUVYL-6-HYDROXY-3-CYCLOHEXENE-1-CARBOXYLATE SYNTHASE"/>
    <property type="match status" value="1"/>
</dbReference>
<dbReference type="SUPFAM" id="SSF53474">
    <property type="entry name" value="alpha/beta-Hydrolases"/>
    <property type="match status" value="1"/>
</dbReference>
<dbReference type="InterPro" id="IPR000073">
    <property type="entry name" value="AB_hydrolase_1"/>
</dbReference>
<keyword evidence="5" id="KW-0378">Hydrolase</keyword>
<organism evidence="5 6">
    <name type="scientific">Nostoc linckia z8</name>
    <dbReference type="NCBI Taxonomy" id="1628746"/>
    <lineage>
        <taxon>Bacteria</taxon>
        <taxon>Bacillati</taxon>
        <taxon>Cyanobacteriota</taxon>
        <taxon>Cyanophyceae</taxon>
        <taxon>Nostocales</taxon>
        <taxon>Nostocaceae</taxon>
        <taxon>Nostoc</taxon>
    </lineage>
</organism>
<evidence type="ECO:0000256" key="1">
    <source>
        <dbReference type="ARBA" id="ARBA00022428"/>
    </source>
</evidence>
<dbReference type="GO" id="GO:0009234">
    <property type="term" value="P:menaquinone biosynthetic process"/>
    <property type="evidence" value="ECO:0007669"/>
    <property type="project" value="UniProtKB-UniRule"/>
</dbReference>
<dbReference type="RefSeq" id="WP_099072293.1">
    <property type="nucleotide sequence ID" value="NZ_LAHD01000080.1"/>
</dbReference>
<evidence type="ECO:0000313" key="6">
    <source>
        <dbReference type="Proteomes" id="UP000222310"/>
    </source>
</evidence>
<dbReference type="PRINTS" id="PR00111">
    <property type="entry name" value="ABHYDROLASE"/>
</dbReference>
<dbReference type="EMBL" id="LAHD01000080">
    <property type="protein sequence ID" value="PHK00599.1"/>
    <property type="molecule type" value="Genomic_DNA"/>
</dbReference>
<proteinExistence type="inferred from homology"/>
<comment type="function">
    <text evidence="3">Catalyzes a proton abstraction reaction that results in 2,5-elimination of pyruvate from 2-succinyl-5-enolpyruvyl-6-hydroxy-3-cyclohexene-1-carboxylate (SEPHCHC) and the formation of 2-succinyl-6-hydroxy-2,4-cyclohexadiene-1-carboxylate (SHCHC).</text>
</comment>
<dbReference type="PANTHER" id="PTHR42916:SF1">
    <property type="entry name" value="PROTEIN PHYLLO, CHLOROPLASTIC"/>
    <property type="match status" value="1"/>
</dbReference>
<dbReference type="GO" id="GO:0070205">
    <property type="term" value="F:2-succinyl-6-hydroxy-2,4-cyclohexadiene-1-carboxylate synthase activity"/>
    <property type="evidence" value="ECO:0007669"/>
    <property type="project" value="UniProtKB-UniRule"/>
</dbReference>
<feature type="domain" description="AB hydrolase-1" evidence="4">
    <location>
        <begin position="19"/>
        <end position="256"/>
    </location>
</feature>
<dbReference type="GeneID" id="57093490"/>
<protein>
    <recommendedName>
        <fullName evidence="3">Putative 2-succinyl-6-hydroxy-2,4-cyclohexadiene-1-carboxylate synthase</fullName>
        <shortName evidence="3">SHCHC synthase</shortName>
        <ecNumber evidence="3">4.2.99.20</ecNumber>
    </recommendedName>
</protein>
<evidence type="ECO:0000256" key="3">
    <source>
        <dbReference type="HAMAP-Rule" id="MF_01660"/>
    </source>
</evidence>
<gene>
    <name evidence="3" type="primary">menH</name>
    <name evidence="5" type="ORF">VF08_23795</name>
</gene>
<name>A0A9Q6EJU3_NOSLI</name>
<comment type="pathway">
    <text evidence="3">Quinol/quinone metabolism; 1,4-dihydroxy-2-naphthoate biosynthesis; 1,4-dihydroxy-2-naphthoate from chorismate: step 3/7.</text>
</comment>
<evidence type="ECO:0000259" key="4">
    <source>
        <dbReference type="Pfam" id="PF00561"/>
    </source>
</evidence>
<dbReference type="Proteomes" id="UP000222310">
    <property type="component" value="Unassembled WGS sequence"/>
</dbReference>
<dbReference type="AlphaFoldDB" id="A0A9Q6EJU3"/>
<dbReference type="InterPro" id="IPR029058">
    <property type="entry name" value="AB_hydrolase_fold"/>
</dbReference>
<comment type="pathway">
    <text evidence="3">Cofactor biosynthesis; phylloquinone biosynthesis.</text>
</comment>
<comment type="caution">
    <text evidence="5">The sequence shown here is derived from an EMBL/GenBank/DDBJ whole genome shotgun (WGS) entry which is preliminary data.</text>
</comment>
<comment type="catalytic activity">
    <reaction evidence="3">
        <text>5-enolpyruvoyl-6-hydroxy-2-succinyl-cyclohex-3-ene-1-carboxylate = (1R,6R)-6-hydroxy-2-succinyl-cyclohexa-2,4-diene-1-carboxylate + pyruvate</text>
        <dbReference type="Rhea" id="RHEA:25597"/>
        <dbReference type="ChEBI" id="CHEBI:15361"/>
        <dbReference type="ChEBI" id="CHEBI:58689"/>
        <dbReference type="ChEBI" id="CHEBI:58818"/>
        <dbReference type="EC" id="4.2.99.20"/>
    </reaction>
</comment>
<dbReference type="NCBIfam" id="TIGR03695">
    <property type="entry name" value="menH_SHCHC"/>
    <property type="match status" value="1"/>
</dbReference>
<evidence type="ECO:0000313" key="5">
    <source>
        <dbReference type="EMBL" id="PHK00599.1"/>
    </source>
</evidence>